<evidence type="ECO:0000256" key="4">
    <source>
        <dbReference type="ARBA" id="ARBA00022692"/>
    </source>
</evidence>
<dbReference type="Pfam" id="PF00528">
    <property type="entry name" value="BPD_transp_1"/>
    <property type="match status" value="1"/>
</dbReference>
<accession>A0ABR8MV89</accession>
<dbReference type="InterPro" id="IPR000515">
    <property type="entry name" value="MetI-like"/>
</dbReference>
<dbReference type="InterPro" id="IPR035906">
    <property type="entry name" value="MetI-like_sf"/>
</dbReference>
<keyword evidence="10" id="KW-1185">Reference proteome</keyword>
<evidence type="ECO:0000256" key="5">
    <source>
        <dbReference type="ARBA" id="ARBA00022989"/>
    </source>
</evidence>
<feature type="transmembrane region" description="Helical" evidence="7">
    <location>
        <begin position="104"/>
        <end position="125"/>
    </location>
</feature>
<comment type="caution">
    <text evidence="9">The sequence shown here is derived from an EMBL/GenBank/DDBJ whole genome shotgun (WGS) entry which is preliminary data.</text>
</comment>
<keyword evidence="3" id="KW-1003">Cell membrane</keyword>
<evidence type="ECO:0000256" key="3">
    <source>
        <dbReference type="ARBA" id="ARBA00022475"/>
    </source>
</evidence>
<keyword evidence="4 7" id="KW-0812">Transmembrane</keyword>
<comment type="similarity">
    <text evidence="7">Belongs to the binding-protein-dependent transport system permease family.</text>
</comment>
<dbReference type="PANTHER" id="PTHR30193">
    <property type="entry name" value="ABC TRANSPORTER PERMEASE PROTEIN"/>
    <property type="match status" value="1"/>
</dbReference>
<dbReference type="EMBL" id="JACXZA010000003">
    <property type="protein sequence ID" value="MBD3919877.1"/>
    <property type="molecule type" value="Genomic_DNA"/>
</dbReference>
<keyword evidence="6 7" id="KW-0472">Membrane</keyword>
<dbReference type="PROSITE" id="PS50928">
    <property type="entry name" value="ABC_TM1"/>
    <property type="match status" value="1"/>
</dbReference>
<organism evidence="9 10">
    <name type="scientific">Paenibacillus terricola</name>
    <dbReference type="NCBI Taxonomy" id="2763503"/>
    <lineage>
        <taxon>Bacteria</taxon>
        <taxon>Bacillati</taxon>
        <taxon>Bacillota</taxon>
        <taxon>Bacilli</taxon>
        <taxon>Bacillales</taxon>
        <taxon>Paenibacillaceae</taxon>
        <taxon>Paenibacillus</taxon>
    </lineage>
</organism>
<dbReference type="PANTHER" id="PTHR30193:SF37">
    <property type="entry name" value="INNER MEMBRANE ABC TRANSPORTER PERMEASE PROTEIN YCJO"/>
    <property type="match status" value="1"/>
</dbReference>
<sequence length="327" mass="37171">MTLETRTVSTNTPHKRTFGTRLKASFKEHRFAYGLILPTLLFMMMVHMIPVVQGIWMSLLKLNQFTLGEYLKAPFVGLKNYSDLLFNENNPVRQGLGYALRNTAIYTVVVTAAVMMIGLFVAILLNREFPGRGFARAAMLLPWVVPSYVVGILWGFMWQKEGIINHILVDVLHLMDEKPYWLIGPNTIWAIIIPSVWRSWPFIMIVFLSGLQTIPEDLYEASRIDGAGKVRQFWSITLPLLKPIIAVQLLFQLISNVYSYNIVAMMFGNGAGYPGQWGDLLMTALQRQTFGYWSFGAGAAASFLLMIGMLVIVGIWYRIFRSELRAE</sequence>
<evidence type="ECO:0000313" key="10">
    <source>
        <dbReference type="Proteomes" id="UP000609346"/>
    </source>
</evidence>
<evidence type="ECO:0000256" key="6">
    <source>
        <dbReference type="ARBA" id="ARBA00023136"/>
    </source>
</evidence>
<evidence type="ECO:0000256" key="1">
    <source>
        <dbReference type="ARBA" id="ARBA00004651"/>
    </source>
</evidence>
<evidence type="ECO:0000256" key="7">
    <source>
        <dbReference type="RuleBase" id="RU363032"/>
    </source>
</evidence>
<feature type="transmembrane region" description="Helical" evidence="7">
    <location>
        <begin position="232"/>
        <end position="251"/>
    </location>
</feature>
<gene>
    <name evidence="9" type="ORF">H8B09_14030</name>
</gene>
<feature type="transmembrane region" description="Helical" evidence="7">
    <location>
        <begin position="290"/>
        <end position="317"/>
    </location>
</feature>
<reference evidence="9 10" key="1">
    <citation type="submission" date="2020-09" db="EMBL/GenBank/DDBJ databases">
        <title>Paenibacillus sp. strain PR3 16S rRNA gene Genome sequencing and assembly.</title>
        <authorList>
            <person name="Kim J."/>
        </authorList>
    </citation>
    <scope>NUCLEOTIDE SEQUENCE [LARGE SCALE GENOMIC DNA]</scope>
    <source>
        <strain evidence="9 10">PR3</strain>
    </source>
</reference>
<feature type="transmembrane region" description="Helical" evidence="7">
    <location>
        <begin position="188"/>
        <end position="211"/>
    </location>
</feature>
<feature type="transmembrane region" description="Helical" evidence="7">
    <location>
        <begin position="137"/>
        <end position="157"/>
    </location>
</feature>
<comment type="subcellular location">
    <subcellularLocation>
        <location evidence="1 7">Cell membrane</location>
        <topology evidence="1 7">Multi-pass membrane protein</topology>
    </subcellularLocation>
</comment>
<evidence type="ECO:0000256" key="2">
    <source>
        <dbReference type="ARBA" id="ARBA00022448"/>
    </source>
</evidence>
<dbReference type="CDD" id="cd06261">
    <property type="entry name" value="TM_PBP2"/>
    <property type="match status" value="1"/>
</dbReference>
<keyword evidence="2 7" id="KW-0813">Transport</keyword>
<proteinExistence type="inferred from homology"/>
<keyword evidence="5 7" id="KW-1133">Transmembrane helix</keyword>
<feature type="transmembrane region" description="Helical" evidence="7">
    <location>
        <begin position="31"/>
        <end position="56"/>
    </location>
</feature>
<dbReference type="Gene3D" id="1.10.3720.10">
    <property type="entry name" value="MetI-like"/>
    <property type="match status" value="1"/>
</dbReference>
<dbReference type="InterPro" id="IPR051393">
    <property type="entry name" value="ABC_transporter_permease"/>
</dbReference>
<protein>
    <submittedName>
        <fullName evidence="9">Sugar ABC transporter permease</fullName>
    </submittedName>
</protein>
<dbReference type="SUPFAM" id="SSF161098">
    <property type="entry name" value="MetI-like"/>
    <property type="match status" value="1"/>
</dbReference>
<evidence type="ECO:0000259" key="8">
    <source>
        <dbReference type="PROSITE" id="PS50928"/>
    </source>
</evidence>
<dbReference type="Proteomes" id="UP000609346">
    <property type="component" value="Unassembled WGS sequence"/>
</dbReference>
<evidence type="ECO:0000313" key="9">
    <source>
        <dbReference type="EMBL" id="MBD3919877.1"/>
    </source>
</evidence>
<name>A0ABR8MV89_9BACL</name>
<feature type="domain" description="ABC transmembrane type-1" evidence="8">
    <location>
        <begin position="100"/>
        <end position="316"/>
    </location>
</feature>